<keyword evidence="4 5" id="KW-0472">Membrane</keyword>
<feature type="transmembrane region" description="Helical" evidence="5">
    <location>
        <begin position="40"/>
        <end position="63"/>
    </location>
</feature>
<dbReference type="SUPFAM" id="SSF54427">
    <property type="entry name" value="NTF2-like"/>
    <property type="match status" value="1"/>
</dbReference>
<comment type="subcellular location">
    <subcellularLocation>
        <location evidence="1">Membrane</location>
        <topology evidence="1">Single-pass membrane protein</topology>
    </subcellularLocation>
</comment>
<evidence type="ECO:0000313" key="7">
    <source>
        <dbReference type="EMBL" id="ANY85603.1"/>
    </source>
</evidence>
<proteinExistence type="predicted"/>
<keyword evidence="2 5" id="KW-0812">Transmembrane</keyword>
<protein>
    <submittedName>
        <fullName evidence="7">TraE protein</fullName>
    </submittedName>
</protein>
<dbReference type="CDD" id="cd16424">
    <property type="entry name" value="VirB8"/>
    <property type="match status" value="1"/>
</dbReference>
<dbReference type="Pfam" id="PF04335">
    <property type="entry name" value="VirB8"/>
    <property type="match status" value="1"/>
</dbReference>
<dbReference type="EMBL" id="CP016446">
    <property type="protein sequence ID" value="ANY85603.1"/>
    <property type="molecule type" value="Genomic_DNA"/>
</dbReference>
<gene>
    <name evidence="7" type="primary">traE</name>
    <name evidence="7" type="ORF">IEC33019_p5400</name>
</gene>
<organism evidence="7">
    <name type="scientific">Pseudomonas putida</name>
    <name type="common">Arthrobacter siderocapsulatus</name>
    <dbReference type="NCBI Taxonomy" id="303"/>
    <lineage>
        <taxon>Bacteria</taxon>
        <taxon>Pseudomonadati</taxon>
        <taxon>Pseudomonadota</taxon>
        <taxon>Gammaproteobacteria</taxon>
        <taxon>Pseudomonadales</taxon>
        <taxon>Pseudomonadaceae</taxon>
        <taxon>Pseudomonas</taxon>
    </lineage>
</organism>
<dbReference type="GO" id="GO:0030255">
    <property type="term" value="P:protein secretion by the type IV secretion system"/>
    <property type="evidence" value="ECO:0007669"/>
    <property type="project" value="InterPro"/>
</dbReference>
<keyword evidence="7" id="KW-0614">Plasmid</keyword>
<dbReference type="InterPro" id="IPR007430">
    <property type="entry name" value="VirB8"/>
</dbReference>
<dbReference type="Gene3D" id="3.10.450.230">
    <property type="entry name" value="VirB8 protein"/>
    <property type="match status" value="1"/>
</dbReference>
<evidence type="ECO:0000256" key="5">
    <source>
        <dbReference type="SAM" id="Phobius"/>
    </source>
</evidence>
<feature type="domain" description="Bacterial virulence protein VirB8" evidence="6">
    <location>
        <begin position="25"/>
        <end position="232"/>
    </location>
</feature>
<reference evidence="7" key="1">
    <citation type="submission" date="2016-07" db="EMBL/GenBank/DDBJ databases">
        <title>New class B carbapenemase carried by novel plasmid in Pseudomonas putida enviromental strain in eastern Amazonia.</title>
        <authorList>
            <person name="Souza C.O."/>
            <person name="Lima K.V."/>
            <person name="Brasiliense D.M."/>
            <person name="Perez-Chaparro P.J."/>
            <person name="Mamizuka E.M."/>
            <person name="Lima M.O."/>
            <person name="Lima L.N."/>
            <person name="McCulloch J.A."/>
        </authorList>
    </citation>
    <scope>NUCLEOTIDE SEQUENCE [LARGE SCALE GENOMIC DNA]</scope>
    <source>
        <strain evidence="7">IEC33019</strain>
        <plasmid evidence="7">pIEC33019</plasmid>
    </source>
</reference>
<evidence type="ECO:0000256" key="2">
    <source>
        <dbReference type="ARBA" id="ARBA00022692"/>
    </source>
</evidence>
<name>A0A1C1B799_PSEPU</name>
<dbReference type="RefSeq" id="WP_065862997.1">
    <property type="nucleotide sequence ID" value="NZ_CP016446.1"/>
</dbReference>
<evidence type="ECO:0000259" key="6">
    <source>
        <dbReference type="Pfam" id="PF04335"/>
    </source>
</evidence>
<dbReference type="InterPro" id="IPR032710">
    <property type="entry name" value="NTF2-like_dom_sf"/>
</dbReference>
<evidence type="ECO:0000256" key="3">
    <source>
        <dbReference type="ARBA" id="ARBA00022989"/>
    </source>
</evidence>
<dbReference type="PIRSF" id="PIRSF003299">
    <property type="entry name" value="VirB8_PtlE"/>
    <property type="match status" value="1"/>
</dbReference>
<evidence type="ECO:0000256" key="4">
    <source>
        <dbReference type="ARBA" id="ARBA00023136"/>
    </source>
</evidence>
<sequence>MSRADKNEAITKADMAVFQQERQDLETDLLSEVLNSRRTAWWAATGLGGLAAVAFAVAGLTMYRYSQPVPAHMLVLNPDGSIQQVSLLTPQSTYGEVSDTYWVSGFIRHYETYEFNTVQADYDAVGLMSGPDVAEQYQNRYKWGTKEAMDKVVGDRKSVRVKISSVILDREKGIATVRFSTTEKYRSRATSEEPQYWIATLSYTYDNTLLKASERYINPLGFRVYSYNVNAETAAKVGG</sequence>
<dbReference type="AlphaFoldDB" id="A0A1C1B799"/>
<evidence type="ECO:0000256" key="1">
    <source>
        <dbReference type="ARBA" id="ARBA00004167"/>
    </source>
</evidence>
<dbReference type="GO" id="GO:0016020">
    <property type="term" value="C:membrane"/>
    <property type="evidence" value="ECO:0007669"/>
    <property type="project" value="UniProtKB-SubCell"/>
</dbReference>
<dbReference type="InterPro" id="IPR026264">
    <property type="entry name" value="VirB8/PtlE"/>
</dbReference>
<keyword evidence="3 5" id="KW-1133">Transmembrane helix</keyword>
<accession>A0A1C1B799</accession>
<geneLocation type="plasmid" evidence="7">
    <name>pIEC33019</name>
</geneLocation>